<protein>
    <submittedName>
        <fullName evidence="3">Reverse transcriptase domain-containing protein</fullName>
    </submittedName>
</protein>
<reference evidence="1 2" key="2">
    <citation type="submission" date="2018-11" db="EMBL/GenBank/DDBJ databases">
        <authorList>
            <consortium name="Pathogen Informatics"/>
        </authorList>
    </citation>
    <scope>NUCLEOTIDE SEQUENCE [LARGE SCALE GENOMIC DNA]</scope>
    <source>
        <strain evidence="1 2">Egypt</strain>
    </source>
</reference>
<organism evidence="3">
    <name type="scientific">Echinostoma caproni</name>
    <dbReference type="NCBI Taxonomy" id="27848"/>
    <lineage>
        <taxon>Eukaryota</taxon>
        <taxon>Metazoa</taxon>
        <taxon>Spiralia</taxon>
        <taxon>Lophotrochozoa</taxon>
        <taxon>Platyhelminthes</taxon>
        <taxon>Trematoda</taxon>
        <taxon>Digenea</taxon>
        <taxon>Plagiorchiida</taxon>
        <taxon>Echinostomata</taxon>
        <taxon>Echinostomatoidea</taxon>
        <taxon>Echinostomatidae</taxon>
        <taxon>Echinostoma</taxon>
    </lineage>
</organism>
<dbReference type="AlphaFoldDB" id="A0A183AZ30"/>
<evidence type="ECO:0000313" key="1">
    <source>
        <dbReference type="EMBL" id="VDP89474.1"/>
    </source>
</evidence>
<sequence>MLDTRRSIPPGNEYNTVRRTRSAELKRFLKENGETWWAQRASEMELASASGNAHKLFRLIRDTGNKKPCVRETIYENKGECIHKLQRWLRCWAELIHQQLCWPRISPPPSPDACSAPSTVDISSPTEEEVSRELRLLKRHKSPGLDGLLPALFKDDDARCLRINFLISNQLEY</sequence>
<accession>A0A183AZ30</accession>
<name>A0A183AZ30_9TREM</name>
<evidence type="ECO:0000313" key="2">
    <source>
        <dbReference type="Proteomes" id="UP000272942"/>
    </source>
</evidence>
<reference evidence="3" key="1">
    <citation type="submission" date="2016-06" db="UniProtKB">
        <authorList>
            <consortium name="WormBaseParasite"/>
        </authorList>
    </citation>
    <scope>IDENTIFICATION</scope>
</reference>
<dbReference type="OrthoDB" id="6314109at2759"/>
<keyword evidence="2" id="KW-1185">Reference proteome</keyword>
<dbReference type="WBParaSite" id="ECPE_0001225101-mRNA-1">
    <property type="protein sequence ID" value="ECPE_0001225101-mRNA-1"/>
    <property type="gene ID" value="ECPE_0001225101"/>
</dbReference>
<dbReference type="EMBL" id="UZAN01052406">
    <property type="protein sequence ID" value="VDP89474.1"/>
    <property type="molecule type" value="Genomic_DNA"/>
</dbReference>
<proteinExistence type="predicted"/>
<dbReference type="Proteomes" id="UP000272942">
    <property type="component" value="Unassembled WGS sequence"/>
</dbReference>
<evidence type="ECO:0000313" key="3">
    <source>
        <dbReference type="WBParaSite" id="ECPE_0001225101-mRNA-1"/>
    </source>
</evidence>
<gene>
    <name evidence="1" type="ORF">ECPE_LOCUS12215</name>
</gene>